<dbReference type="OrthoDB" id="7692606at2759"/>
<keyword evidence="2" id="KW-1185">Reference proteome</keyword>
<reference evidence="1" key="2">
    <citation type="submission" date="2021-04" db="EMBL/GenBank/DDBJ databases">
        <title>Genome-wide patterns of bracovirus chromosomal integration into multiple host tissues during parasitism.</title>
        <authorList>
            <person name="Chebbi M.A.C."/>
        </authorList>
    </citation>
    <scope>NUCLEOTIDE SEQUENCE</scope>
    <source>
        <tissue evidence="1">Whole body</tissue>
    </source>
</reference>
<accession>A0A8J5RBL6</accession>
<comment type="caution">
    <text evidence="1">The sequence shown here is derived from an EMBL/GenBank/DDBJ whole genome shotgun (WGS) entry which is preliminary data.</text>
</comment>
<organism evidence="1 2">
    <name type="scientific">Cotesia typhae</name>
    <dbReference type="NCBI Taxonomy" id="2053667"/>
    <lineage>
        <taxon>Eukaryota</taxon>
        <taxon>Metazoa</taxon>
        <taxon>Ecdysozoa</taxon>
        <taxon>Arthropoda</taxon>
        <taxon>Hexapoda</taxon>
        <taxon>Insecta</taxon>
        <taxon>Pterygota</taxon>
        <taxon>Neoptera</taxon>
        <taxon>Endopterygota</taxon>
        <taxon>Hymenoptera</taxon>
        <taxon>Apocrita</taxon>
        <taxon>Ichneumonoidea</taxon>
        <taxon>Braconidae</taxon>
        <taxon>Microgastrinae</taxon>
        <taxon>Cotesia</taxon>
    </lineage>
</organism>
<sequence length="314" mass="36865">MIYSMAEVIITPTFPCPEDNIPFNSKALDPASDNGSQVLENKDHIECNPIIIDMYPYDEEISINTCEPITDILETLKSSVQGLAVLYYYKNHRTFNDFYRNLLSDVIVSTEMRTNHSLMITPERLHELALLIPESRKKQKILARGKFHTRYNHWKDILIQSGSTPNCRGLKRKIIDESAPVRLGRCLDIFEIDYVPQDYEDQLNYFKTRIDPWDTIENYWEKTSSKRIQDLISDNKITSSDYLKTFVALRNKHDGLKLIDIDFNNQYPNQATRLIDNYKNLEKKLYTYCDKKKKKNAEIKTQLNLFKENIDKSE</sequence>
<name>A0A8J5RBL6_9HYME</name>
<reference evidence="1" key="1">
    <citation type="submission" date="2020-03" db="EMBL/GenBank/DDBJ databases">
        <authorList>
            <person name="Chebbi M.A."/>
            <person name="Drezen J.M."/>
        </authorList>
    </citation>
    <scope>NUCLEOTIDE SEQUENCE</scope>
    <source>
        <tissue evidence="1">Whole body</tissue>
    </source>
</reference>
<proteinExistence type="predicted"/>
<feature type="non-terminal residue" evidence="1">
    <location>
        <position position="1"/>
    </location>
</feature>
<dbReference type="AlphaFoldDB" id="A0A8J5RBL6"/>
<evidence type="ECO:0000313" key="1">
    <source>
        <dbReference type="EMBL" id="KAG8038391.1"/>
    </source>
</evidence>
<evidence type="ECO:0000313" key="2">
    <source>
        <dbReference type="Proteomes" id="UP000729913"/>
    </source>
</evidence>
<protein>
    <submittedName>
        <fullName evidence="1">Uncharacterized protein</fullName>
    </submittedName>
</protein>
<dbReference type="EMBL" id="JAAOIC020000044">
    <property type="protein sequence ID" value="KAG8038391.1"/>
    <property type="molecule type" value="Genomic_DNA"/>
</dbReference>
<gene>
    <name evidence="1" type="ORF">G9C98_006718</name>
</gene>
<dbReference type="Proteomes" id="UP000729913">
    <property type="component" value="Unassembled WGS sequence"/>
</dbReference>